<organism evidence="6 7">
    <name type="scientific">Ophiocordyceps camponoti-floridani</name>
    <dbReference type="NCBI Taxonomy" id="2030778"/>
    <lineage>
        <taxon>Eukaryota</taxon>
        <taxon>Fungi</taxon>
        <taxon>Dikarya</taxon>
        <taxon>Ascomycota</taxon>
        <taxon>Pezizomycotina</taxon>
        <taxon>Sordariomycetes</taxon>
        <taxon>Hypocreomycetidae</taxon>
        <taxon>Hypocreales</taxon>
        <taxon>Ophiocordycipitaceae</taxon>
        <taxon>Ophiocordyceps</taxon>
    </lineage>
</organism>
<dbReference type="AlphaFoldDB" id="A0A8H4QE26"/>
<keyword evidence="2 4" id="KW-0863">Zinc-finger</keyword>
<protein>
    <recommendedName>
        <fullName evidence="5">MYND-type domain-containing protein</fullName>
    </recommendedName>
</protein>
<proteinExistence type="predicted"/>
<dbReference type="PROSITE" id="PS50865">
    <property type="entry name" value="ZF_MYND_2"/>
    <property type="match status" value="1"/>
</dbReference>
<dbReference type="OrthoDB" id="5282002at2759"/>
<dbReference type="SUPFAM" id="SSF144232">
    <property type="entry name" value="HIT/MYND zinc finger-like"/>
    <property type="match status" value="1"/>
</dbReference>
<reference evidence="6 7" key="1">
    <citation type="journal article" date="2020" name="G3 (Bethesda)">
        <title>Genetic Underpinnings of Host Manipulation by Ophiocordyceps as Revealed by Comparative Transcriptomics.</title>
        <authorList>
            <person name="Will I."/>
            <person name="Das B."/>
            <person name="Trinh T."/>
            <person name="Brachmann A."/>
            <person name="Ohm R.A."/>
            <person name="de Bekker C."/>
        </authorList>
    </citation>
    <scope>NUCLEOTIDE SEQUENCE [LARGE SCALE GENOMIC DNA]</scope>
    <source>
        <strain evidence="6 7">EC05</strain>
    </source>
</reference>
<gene>
    <name evidence="6" type="ORF">GQ602_001301</name>
</gene>
<evidence type="ECO:0000256" key="1">
    <source>
        <dbReference type="ARBA" id="ARBA00022723"/>
    </source>
</evidence>
<keyword evidence="7" id="KW-1185">Reference proteome</keyword>
<dbReference type="InterPro" id="IPR027974">
    <property type="entry name" value="DUF4470"/>
</dbReference>
<accession>A0A8H4QE26</accession>
<name>A0A8H4QE26_9HYPO</name>
<dbReference type="EMBL" id="JAACLJ010000001">
    <property type="protein sequence ID" value="KAF4595688.1"/>
    <property type="molecule type" value="Genomic_DNA"/>
</dbReference>
<dbReference type="Gene3D" id="6.10.140.2220">
    <property type="match status" value="1"/>
</dbReference>
<keyword evidence="1" id="KW-0479">Metal-binding</keyword>
<dbReference type="InterPro" id="IPR002893">
    <property type="entry name" value="Znf_MYND"/>
</dbReference>
<evidence type="ECO:0000313" key="6">
    <source>
        <dbReference type="EMBL" id="KAF4595688.1"/>
    </source>
</evidence>
<evidence type="ECO:0000256" key="4">
    <source>
        <dbReference type="PROSITE-ProRule" id="PRU00134"/>
    </source>
</evidence>
<feature type="domain" description="MYND-type" evidence="5">
    <location>
        <begin position="15"/>
        <end position="51"/>
    </location>
</feature>
<evidence type="ECO:0000256" key="3">
    <source>
        <dbReference type="ARBA" id="ARBA00022833"/>
    </source>
</evidence>
<comment type="caution">
    <text evidence="6">The sequence shown here is derived from an EMBL/GenBank/DDBJ whole genome shotgun (WGS) entry which is preliminary data.</text>
</comment>
<dbReference type="Proteomes" id="UP000562929">
    <property type="component" value="Unassembled WGS sequence"/>
</dbReference>
<sequence>MAPPEYLCANFDGESSECGKNARYTCKNCSLVAYCGRECQKAHWPQHKIDCKSPLIRDDWEPAWTVDNRRPSFYDEEKMQYSPPVIKYLWGNIPAIDVLKLEDNEGVDYGNDLRLLFAASGDLRNVLKTIAQLPTGYSHRVHVTINDIDLEIVCRNALFLLIAHAIQNTDEAADCIIHLWYSAYLRPSHIAILQTRIRPLIRAVCTGITSRAPKSLIGKSWIFGNRSLRLVMRRESWILLLALFQRNNAFTLEEAREIRDAVTANEARIDWQERIFCCQPPKNRLCMQRFREDGILLPFGASRADFTEPNPTLFLTNYWPLLDDADPSSGWYSKDIAETSSGPASSDFYGKLYYHIRDTAQAFIRRIASGQVSFRLLNLDAADLVDHVNGEHFSRIEISNLADTSWLGIHRTLLYMIPLLQSPTVNPHATLITLFMNAVEDTLTGPEKVRKMNASVTARLRSYLMGGRLEKAPNVELIKTAMGMDIVCSYDDTFDRYAALHNFGQAAAILGTAIKEEPTIIEKWPYKLKLVPGQPMAQEEFTRVLGSWAIGKERYIEWKRIV</sequence>
<keyword evidence="3" id="KW-0862">Zinc</keyword>
<evidence type="ECO:0000313" key="7">
    <source>
        <dbReference type="Proteomes" id="UP000562929"/>
    </source>
</evidence>
<evidence type="ECO:0000259" key="5">
    <source>
        <dbReference type="PROSITE" id="PS50865"/>
    </source>
</evidence>
<dbReference type="Pfam" id="PF01753">
    <property type="entry name" value="zf-MYND"/>
    <property type="match status" value="1"/>
</dbReference>
<evidence type="ECO:0000256" key="2">
    <source>
        <dbReference type="ARBA" id="ARBA00022771"/>
    </source>
</evidence>
<dbReference type="GO" id="GO:0008270">
    <property type="term" value="F:zinc ion binding"/>
    <property type="evidence" value="ECO:0007669"/>
    <property type="project" value="UniProtKB-KW"/>
</dbReference>
<dbReference type="Pfam" id="PF14737">
    <property type="entry name" value="DUF4470"/>
    <property type="match status" value="1"/>
</dbReference>